<dbReference type="InterPro" id="IPR029021">
    <property type="entry name" value="Prot-tyrosine_phosphatase-like"/>
</dbReference>
<dbReference type="Pfam" id="PF00581">
    <property type="entry name" value="Rhodanese"/>
    <property type="match status" value="1"/>
</dbReference>
<dbReference type="InterPro" id="IPR000340">
    <property type="entry name" value="Dual-sp_phosphatase_cat-dom"/>
</dbReference>
<dbReference type="Proteomes" id="UP001497392">
    <property type="component" value="Unassembled WGS sequence"/>
</dbReference>
<dbReference type="Gene3D" id="2.60.200.20">
    <property type="match status" value="1"/>
</dbReference>
<keyword evidence="11" id="KW-1185">Reference proteome</keyword>
<dbReference type="Gene3D" id="3.90.190.10">
    <property type="entry name" value="Protein tyrosine phosphatase superfamily"/>
    <property type="match status" value="1"/>
</dbReference>
<evidence type="ECO:0000256" key="4">
    <source>
        <dbReference type="ARBA" id="ARBA00022912"/>
    </source>
</evidence>
<dbReference type="Pfam" id="PF00782">
    <property type="entry name" value="DSPc"/>
    <property type="match status" value="1"/>
</dbReference>
<dbReference type="PROSITE" id="PS50006">
    <property type="entry name" value="FHA_DOMAIN"/>
    <property type="match status" value="1"/>
</dbReference>
<dbReference type="InterPro" id="IPR008984">
    <property type="entry name" value="SMAD_FHA_dom_sf"/>
</dbReference>
<evidence type="ECO:0000259" key="7">
    <source>
        <dbReference type="PROSITE" id="PS50054"/>
    </source>
</evidence>
<dbReference type="SMART" id="SM00240">
    <property type="entry name" value="FHA"/>
    <property type="match status" value="1"/>
</dbReference>
<protein>
    <recommendedName>
        <fullName evidence="2">protein-tyrosine-phosphatase</fullName>
        <ecNumber evidence="2">3.1.3.48</ecNumber>
    </recommendedName>
</protein>
<dbReference type="PANTHER" id="PTHR10159">
    <property type="entry name" value="DUAL SPECIFICITY PROTEIN PHOSPHATASE"/>
    <property type="match status" value="1"/>
</dbReference>
<name>A0ABP1FHT4_9CHLO</name>
<feature type="domain" description="Tyrosine specific protein phosphatases" evidence="8">
    <location>
        <begin position="197"/>
        <end position="265"/>
    </location>
</feature>
<dbReference type="InterPro" id="IPR036873">
    <property type="entry name" value="Rhodanese-like_dom_sf"/>
</dbReference>
<evidence type="ECO:0000256" key="3">
    <source>
        <dbReference type="ARBA" id="ARBA00022801"/>
    </source>
</evidence>
<dbReference type="InterPro" id="IPR001763">
    <property type="entry name" value="Rhodanese-like_dom"/>
</dbReference>
<sequence length="593" mass="66688">MEVKTITPDGLFRLFTACPDDPKTFILDVRPQKEFQKSHIMQSYCIRLAANGQALLDYSKNTYNVAWQKDCWWDKPVVIYGDANLKKDHPVVAFLTADKHAKFIAIYREGFQVFQKAYPFLCTASVKNNATKRYPGEIVPGALYLGAWQHAEDTERLDEINVKRVISIHNNPENMKLPSKFKHLRFQLADVDTQDVSQFFDASYQFIEEGRGASEAVLVHCGAGVSRSAALCIAYLMRRFTWPAHRARAHCQQRRSIVSPNQGFWQSLCAFEERLGITDRSNPADTVDFHGADAPVQLAEGAAGQKVAVKMVPASKAQQDAAQAAAAAKLPSTNGHSAPIEGLSIKQRTDADTAEKSSRDKPSRGEHEGRDADRRGRHGDEERDRHGDRHDMRRDGDRDRDRNRHRDRSRERDRRHRHRSHSRERRRDDKGSDRHGRDRGGGQSRDDREESHDRERKRQKEDTGVAKAEDAAAAEPKAGVILEVRKDGKAVGGIELGLQSIAEKAIFGRAPTCDVPVEHLSISRQHAVLSTDTAGNLYLMDMGSAHGTNLDGVWIRANEARLLNKGAVFKFGASSREYKVLQRPRDLRPTKAP</sequence>
<accession>A0ABP1FHT4</accession>
<dbReference type="SUPFAM" id="SSF52799">
    <property type="entry name" value="(Phosphotyrosine protein) phosphatases II"/>
    <property type="match status" value="1"/>
</dbReference>
<dbReference type="CDD" id="cd00158">
    <property type="entry name" value="RHOD"/>
    <property type="match status" value="1"/>
</dbReference>
<dbReference type="SUPFAM" id="SSF49879">
    <property type="entry name" value="SMAD/FHA domain"/>
    <property type="match status" value="1"/>
</dbReference>
<evidence type="ECO:0000313" key="10">
    <source>
        <dbReference type="EMBL" id="CAL5219466.1"/>
    </source>
</evidence>
<evidence type="ECO:0000313" key="11">
    <source>
        <dbReference type="Proteomes" id="UP001497392"/>
    </source>
</evidence>
<dbReference type="InterPro" id="IPR000387">
    <property type="entry name" value="Tyr_Pase_dom"/>
</dbReference>
<feature type="compositionally biased region" description="Basic and acidic residues" evidence="5">
    <location>
        <begin position="347"/>
        <end position="412"/>
    </location>
</feature>
<dbReference type="PROSITE" id="PS00383">
    <property type="entry name" value="TYR_PHOSPHATASE_1"/>
    <property type="match status" value="1"/>
</dbReference>
<evidence type="ECO:0000259" key="9">
    <source>
        <dbReference type="PROSITE" id="PS50206"/>
    </source>
</evidence>
<comment type="caution">
    <text evidence="10">The sequence shown here is derived from an EMBL/GenBank/DDBJ whole genome shotgun (WGS) entry which is preliminary data.</text>
</comment>
<dbReference type="PANTHER" id="PTHR10159:SF519">
    <property type="entry name" value="DUAL SPECIFICITY PROTEIN PHOSPHATASE MPK3"/>
    <property type="match status" value="1"/>
</dbReference>
<keyword evidence="4" id="KW-0904">Protein phosphatase</keyword>
<dbReference type="PROSITE" id="PS50056">
    <property type="entry name" value="TYR_PHOSPHATASE_2"/>
    <property type="match status" value="1"/>
</dbReference>
<reference evidence="10 11" key="1">
    <citation type="submission" date="2024-06" db="EMBL/GenBank/DDBJ databases">
        <authorList>
            <person name="Kraege A."/>
            <person name="Thomma B."/>
        </authorList>
    </citation>
    <scope>NUCLEOTIDE SEQUENCE [LARGE SCALE GENOMIC DNA]</scope>
</reference>
<evidence type="ECO:0000259" key="6">
    <source>
        <dbReference type="PROSITE" id="PS50006"/>
    </source>
</evidence>
<dbReference type="SUPFAM" id="SSF52821">
    <property type="entry name" value="Rhodanese/Cell cycle control phosphatase"/>
    <property type="match status" value="1"/>
</dbReference>
<dbReference type="CDD" id="cd14498">
    <property type="entry name" value="DSP"/>
    <property type="match status" value="1"/>
</dbReference>
<dbReference type="PROSITE" id="PS50054">
    <property type="entry name" value="TYR_PHOSPHATASE_DUAL"/>
    <property type="match status" value="1"/>
</dbReference>
<evidence type="ECO:0000256" key="1">
    <source>
        <dbReference type="ARBA" id="ARBA00008601"/>
    </source>
</evidence>
<feature type="domain" description="FHA" evidence="6">
    <location>
        <begin position="505"/>
        <end position="555"/>
    </location>
</feature>
<feature type="domain" description="Rhodanese" evidence="9">
    <location>
        <begin position="20"/>
        <end position="123"/>
    </location>
</feature>
<keyword evidence="3" id="KW-0378">Hydrolase</keyword>
<dbReference type="PROSITE" id="PS50206">
    <property type="entry name" value="RHODANESE_3"/>
    <property type="match status" value="1"/>
</dbReference>
<organism evidence="10 11">
    <name type="scientific">Coccomyxa viridis</name>
    <dbReference type="NCBI Taxonomy" id="1274662"/>
    <lineage>
        <taxon>Eukaryota</taxon>
        <taxon>Viridiplantae</taxon>
        <taxon>Chlorophyta</taxon>
        <taxon>core chlorophytes</taxon>
        <taxon>Trebouxiophyceae</taxon>
        <taxon>Trebouxiophyceae incertae sedis</taxon>
        <taxon>Coccomyxaceae</taxon>
        <taxon>Coccomyxa</taxon>
    </lineage>
</organism>
<dbReference type="EMBL" id="CAXHTA020000002">
    <property type="protein sequence ID" value="CAL5219466.1"/>
    <property type="molecule type" value="Genomic_DNA"/>
</dbReference>
<feature type="compositionally biased region" description="Basic residues" evidence="5">
    <location>
        <begin position="413"/>
        <end position="424"/>
    </location>
</feature>
<dbReference type="Gene3D" id="3.40.250.10">
    <property type="entry name" value="Rhodanese-like domain"/>
    <property type="match status" value="1"/>
</dbReference>
<evidence type="ECO:0000256" key="2">
    <source>
        <dbReference type="ARBA" id="ARBA00013064"/>
    </source>
</evidence>
<dbReference type="EC" id="3.1.3.48" evidence="2"/>
<comment type="similarity">
    <text evidence="1">Belongs to the protein-tyrosine phosphatase family. Non-receptor class dual specificity subfamily.</text>
</comment>
<feature type="domain" description="Tyrosine-protein phosphatase" evidence="7">
    <location>
        <begin position="134"/>
        <end position="277"/>
    </location>
</feature>
<dbReference type="InterPro" id="IPR020422">
    <property type="entry name" value="TYR_PHOSPHATASE_DUAL_dom"/>
</dbReference>
<dbReference type="InterPro" id="IPR016130">
    <property type="entry name" value="Tyr_Pase_AS"/>
</dbReference>
<evidence type="ECO:0000256" key="5">
    <source>
        <dbReference type="SAM" id="MobiDB-lite"/>
    </source>
</evidence>
<proteinExistence type="inferred from homology"/>
<gene>
    <name evidence="10" type="primary">g1301</name>
    <name evidence="10" type="ORF">VP750_LOCUS1125</name>
</gene>
<dbReference type="SMART" id="SM00195">
    <property type="entry name" value="DSPc"/>
    <property type="match status" value="1"/>
</dbReference>
<dbReference type="InterPro" id="IPR000253">
    <property type="entry name" value="FHA_dom"/>
</dbReference>
<feature type="region of interest" description="Disordered" evidence="5">
    <location>
        <begin position="323"/>
        <end position="474"/>
    </location>
</feature>
<dbReference type="Pfam" id="PF00498">
    <property type="entry name" value="FHA"/>
    <property type="match status" value="1"/>
</dbReference>
<evidence type="ECO:0000259" key="8">
    <source>
        <dbReference type="PROSITE" id="PS50056"/>
    </source>
</evidence>
<feature type="compositionally biased region" description="Basic and acidic residues" evidence="5">
    <location>
        <begin position="425"/>
        <end position="470"/>
    </location>
</feature>